<keyword evidence="3" id="KW-1185">Reference proteome</keyword>
<evidence type="ECO:0000256" key="1">
    <source>
        <dbReference type="SAM" id="Phobius"/>
    </source>
</evidence>
<feature type="transmembrane region" description="Helical" evidence="1">
    <location>
        <begin position="143"/>
        <end position="161"/>
    </location>
</feature>
<evidence type="ECO:0000313" key="3">
    <source>
        <dbReference type="Proteomes" id="UP000292554"/>
    </source>
</evidence>
<protein>
    <submittedName>
        <fullName evidence="2">Uncharacterized protein</fullName>
    </submittedName>
</protein>
<sequence length="427" mass="49141">MNIFEVVEDSNSLFKSKKPNVFERYRDDQLSKKRGAFFVRLAIYIYTLLMAVLRYSRAESDKLKRIEKNKTIYVYETQNQKRALSVLYKEDKEKHTLSFHHFYSADSSLNEVLPLILGLISLPYYVIYFLFFDFKHRILIDKYLISFGYYLYFRFFLPVNVTNVVVANDHTERLRAFAHACKTRSIKITYVQHSPVNSAFPPLNLYDISMLDGQSSLDTYMNTGPVLGEVILSGAIRNFFLKTDVDLVCEHDRKTFGIGINTLVDVKKLTGLVGDISNKHPDHKVIIRLHPSQMKEHSMFSSIFDSELIHVSGAWEQSTMEFINTIDVLFAGSSSIHLDALAAGVLAVMVDIDTEFSDYYLFQQRGCVIAFCDFLNLDVSRYTDVCACSIDKARYYDFALGMNSTQQQVILKNCLNKIKENKSPQVL</sequence>
<keyword evidence="1" id="KW-1133">Transmembrane helix</keyword>
<dbReference type="EMBL" id="SJXE01000001">
    <property type="protein sequence ID" value="TCI05429.1"/>
    <property type="molecule type" value="Genomic_DNA"/>
</dbReference>
<comment type="caution">
    <text evidence="2">The sequence shown here is derived from an EMBL/GenBank/DDBJ whole genome shotgun (WGS) entry which is preliminary data.</text>
</comment>
<feature type="transmembrane region" description="Helical" evidence="1">
    <location>
        <begin position="112"/>
        <end position="131"/>
    </location>
</feature>
<keyword evidence="1" id="KW-0472">Membrane</keyword>
<accession>A0ABY2AQF7</accession>
<keyword evidence="1" id="KW-0812">Transmembrane</keyword>
<feature type="transmembrane region" description="Helical" evidence="1">
    <location>
        <begin position="37"/>
        <end position="55"/>
    </location>
</feature>
<dbReference type="Proteomes" id="UP000292554">
    <property type="component" value="Unassembled WGS sequence"/>
</dbReference>
<evidence type="ECO:0000313" key="2">
    <source>
        <dbReference type="EMBL" id="TCI05429.1"/>
    </source>
</evidence>
<gene>
    <name evidence="2" type="ORF">EZV61_05620</name>
</gene>
<name>A0ABY2AQF7_9GAMM</name>
<proteinExistence type="predicted"/>
<reference evidence="2 3" key="1">
    <citation type="submission" date="2019-02" db="EMBL/GenBank/DDBJ databases">
        <title>Corallincola luteus sp. nov., a marine bacterium isolated from surface sediment of Bohai Sea in China.</title>
        <authorList>
            <person name="Ren Q."/>
        </authorList>
    </citation>
    <scope>NUCLEOTIDE SEQUENCE [LARGE SCALE GENOMIC DNA]</scope>
    <source>
        <strain evidence="2 3">DASS28</strain>
    </source>
</reference>
<organism evidence="2 3">
    <name type="scientific">Corallincola luteus</name>
    <dbReference type="NCBI Taxonomy" id="1775177"/>
    <lineage>
        <taxon>Bacteria</taxon>
        <taxon>Pseudomonadati</taxon>
        <taxon>Pseudomonadota</taxon>
        <taxon>Gammaproteobacteria</taxon>
        <taxon>Alteromonadales</taxon>
        <taxon>Psychromonadaceae</taxon>
        <taxon>Corallincola</taxon>
    </lineage>
</organism>